<protein>
    <submittedName>
        <fullName evidence="2">Uncharacterized protein</fullName>
    </submittedName>
</protein>
<evidence type="ECO:0000313" key="3">
    <source>
        <dbReference type="EMBL" id="CAK7928428.1"/>
    </source>
</evidence>
<organism evidence="2 4">
    <name type="scientific">Peronospora matthiolae</name>
    <dbReference type="NCBI Taxonomy" id="2874970"/>
    <lineage>
        <taxon>Eukaryota</taxon>
        <taxon>Sar</taxon>
        <taxon>Stramenopiles</taxon>
        <taxon>Oomycota</taxon>
        <taxon>Peronosporomycetes</taxon>
        <taxon>Peronosporales</taxon>
        <taxon>Peronosporaceae</taxon>
        <taxon>Peronospora</taxon>
    </lineage>
</organism>
<dbReference type="EMBL" id="CAKLBY020000124">
    <property type="protein sequence ID" value="CAK7928420.1"/>
    <property type="molecule type" value="Genomic_DNA"/>
</dbReference>
<comment type="caution">
    <text evidence="2">The sequence shown here is derived from an EMBL/GenBank/DDBJ whole genome shotgun (WGS) entry which is preliminary data.</text>
</comment>
<gene>
    <name evidence="2" type="ORF">PM001_LOCUS13570</name>
    <name evidence="3" type="ORF">PM001_LOCUS13578</name>
</gene>
<accession>A0AAV1U177</accession>
<proteinExistence type="predicted"/>
<dbReference type="Proteomes" id="UP001162060">
    <property type="component" value="Unassembled WGS sequence"/>
</dbReference>
<dbReference type="AlphaFoldDB" id="A0AAV1U177"/>
<dbReference type="Pfam" id="PF14223">
    <property type="entry name" value="Retrotran_gag_2"/>
    <property type="match status" value="1"/>
</dbReference>
<feature type="region of interest" description="Disordered" evidence="1">
    <location>
        <begin position="71"/>
        <end position="118"/>
    </location>
</feature>
<evidence type="ECO:0000313" key="4">
    <source>
        <dbReference type="Proteomes" id="UP001162060"/>
    </source>
</evidence>
<evidence type="ECO:0000256" key="1">
    <source>
        <dbReference type="SAM" id="MobiDB-lite"/>
    </source>
</evidence>
<feature type="compositionally biased region" description="Basic residues" evidence="1">
    <location>
        <begin position="104"/>
        <end position="118"/>
    </location>
</feature>
<reference evidence="2" key="1">
    <citation type="submission" date="2024-01" db="EMBL/GenBank/DDBJ databases">
        <authorList>
            <person name="Webb A."/>
        </authorList>
    </citation>
    <scope>NUCLEOTIDE SEQUENCE</scope>
    <source>
        <strain evidence="2">Pm1</strain>
    </source>
</reference>
<evidence type="ECO:0000313" key="2">
    <source>
        <dbReference type="EMBL" id="CAK7928420.1"/>
    </source>
</evidence>
<sequence>MENGSAMSKRLDAFDELVVVLQTFETPFDDSRQRGKLLSSLPTEYELILSIVENSKDITLINVKEELLKEGEQSQRNETTETVFPVGRNGRRFKGGLGSGRKGNYLRKKPRWNQRHVL</sequence>
<name>A0AAV1U177_9STRA</name>
<dbReference type="EMBL" id="CAKLBY020000124">
    <property type="protein sequence ID" value="CAK7928428.1"/>
    <property type="molecule type" value="Genomic_DNA"/>
</dbReference>